<reference evidence="2" key="2">
    <citation type="submission" date="2020-11" db="EMBL/GenBank/DDBJ databases">
        <authorList>
            <person name="McCartney M.A."/>
            <person name="Auch B."/>
            <person name="Kono T."/>
            <person name="Mallez S."/>
            <person name="Becker A."/>
            <person name="Gohl D.M."/>
            <person name="Silverstein K.A.T."/>
            <person name="Koren S."/>
            <person name="Bechman K.B."/>
            <person name="Herman A."/>
            <person name="Abrahante J.E."/>
            <person name="Garbe J."/>
        </authorList>
    </citation>
    <scope>NUCLEOTIDE SEQUENCE</scope>
    <source>
        <strain evidence="2">Duluth1</strain>
        <tissue evidence="2">Whole animal</tissue>
    </source>
</reference>
<feature type="compositionally biased region" description="Polar residues" evidence="1">
    <location>
        <begin position="46"/>
        <end position="58"/>
    </location>
</feature>
<accession>A0A9D4D9V0</accession>
<feature type="compositionally biased region" description="Basic and acidic residues" evidence="1">
    <location>
        <begin position="91"/>
        <end position="100"/>
    </location>
</feature>
<sequence length="100" mass="11137">MEKHVMCNSAIILTRPDVLLGVDNATIEMCTNSRTRNTHSEKKTQTDAVNRTNNTKDTLTPRRVFLVQKGSHAGNQEDNLMKAVQESSSDDSGRKDVSFT</sequence>
<comment type="caution">
    <text evidence="2">The sequence shown here is derived from an EMBL/GenBank/DDBJ whole genome shotgun (WGS) entry which is preliminary data.</text>
</comment>
<keyword evidence="3" id="KW-1185">Reference proteome</keyword>
<dbReference type="Proteomes" id="UP000828390">
    <property type="component" value="Unassembled WGS sequence"/>
</dbReference>
<feature type="region of interest" description="Disordered" evidence="1">
    <location>
        <begin position="70"/>
        <end position="100"/>
    </location>
</feature>
<reference evidence="2" key="1">
    <citation type="journal article" date="2019" name="bioRxiv">
        <title>The Genome of the Zebra Mussel, Dreissena polymorpha: A Resource for Invasive Species Research.</title>
        <authorList>
            <person name="McCartney M.A."/>
            <person name="Auch B."/>
            <person name="Kono T."/>
            <person name="Mallez S."/>
            <person name="Zhang Y."/>
            <person name="Obille A."/>
            <person name="Becker A."/>
            <person name="Abrahante J.E."/>
            <person name="Garbe J."/>
            <person name="Badalamenti J.P."/>
            <person name="Herman A."/>
            <person name="Mangelson H."/>
            <person name="Liachko I."/>
            <person name="Sullivan S."/>
            <person name="Sone E.D."/>
            <person name="Koren S."/>
            <person name="Silverstein K.A.T."/>
            <person name="Beckman K.B."/>
            <person name="Gohl D.M."/>
        </authorList>
    </citation>
    <scope>NUCLEOTIDE SEQUENCE</scope>
    <source>
        <strain evidence="2">Duluth1</strain>
        <tissue evidence="2">Whole animal</tissue>
    </source>
</reference>
<organism evidence="2 3">
    <name type="scientific">Dreissena polymorpha</name>
    <name type="common">Zebra mussel</name>
    <name type="synonym">Mytilus polymorpha</name>
    <dbReference type="NCBI Taxonomy" id="45954"/>
    <lineage>
        <taxon>Eukaryota</taxon>
        <taxon>Metazoa</taxon>
        <taxon>Spiralia</taxon>
        <taxon>Lophotrochozoa</taxon>
        <taxon>Mollusca</taxon>
        <taxon>Bivalvia</taxon>
        <taxon>Autobranchia</taxon>
        <taxon>Heteroconchia</taxon>
        <taxon>Euheterodonta</taxon>
        <taxon>Imparidentia</taxon>
        <taxon>Neoheterodontei</taxon>
        <taxon>Myida</taxon>
        <taxon>Dreissenoidea</taxon>
        <taxon>Dreissenidae</taxon>
        <taxon>Dreissena</taxon>
    </lineage>
</organism>
<dbReference type="EMBL" id="JAIWYP010000011">
    <property type="protein sequence ID" value="KAH3740804.1"/>
    <property type="molecule type" value="Genomic_DNA"/>
</dbReference>
<evidence type="ECO:0000256" key="1">
    <source>
        <dbReference type="SAM" id="MobiDB-lite"/>
    </source>
</evidence>
<name>A0A9D4D9V0_DREPO</name>
<feature type="region of interest" description="Disordered" evidence="1">
    <location>
        <begin position="33"/>
        <end position="58"/>
    </location>
</feature>
<proteinExistence type="predicted"/>
<gene>
    <name evidence="2" type="ORF">DPMN_047515</name>
</gene>
<evidence type="ECO:0000313" key="3">
    <source>
        <dbReference type="Proteomes" id="UP000828390"/>
    </source>
</evidence>
<evidence type="ECO:0000313" key="2">
    <source>
        <dbReference type="EMBL" id="KAH3740804.1"/>
    </source>
</evidence>
<dbReference type="AlphaFoldDB" id="A0A9D4D9V0"/>
<protein>
    <submittedName>
        <fullName evidence="2">Uncharacterized protein</fullName>
    </submittedName>
</protein>